<dbReference type="RefSeq" id="WP_142703766.1">
    <property type="nucleotide sequence ID" value="NZ_VIRS01000004.1"/>
</dbReference>
<dbReference type="Gene3D" id="3.40.50.720">
    <property type="entry name" value="NAD(P)-binding Rossmann-like Domain"/>
    <property type="match status" value="1"/>
</dbReference>
<comment type="caution">
    <text evidence="5">The sequence shown here is derived from an EMBL/GenBank/DDBJ whole genome shotgun (WGS) entry which is preliminary data.</text>
</comment>
<keyword evidence="2" id="KW-0521">NADP</keyword>
<sequence length="251" mass="26501">MSKIALITGANRGLGKNTALALAEDGVDLILTYRSNEAEAAAVLEAVQKLGRTAVAFRLEVGALETYDEFTADVRTALEEHWGRENFDYLVNNAGIGIYASIADTTPQQFDELMNVHLRGAFFLTQAMLPLIADGGRIVNLSTGLARFTKPGYAAYALMKGGVEVFTRYLAAELGPRGITVNTLAPGVIATDFAGGAVRDTPAIQEALAQEIALGRVGQPDDIGGIVAALLDDRTGFITGQRIEASGGTLL</sequence>
<dbReference type="FunFam" id="3.40.50.720:FF:000374">
    <property type="entry name" value="3-oxoacyl-(Acyl-carrier-protein) reductase"/>
    <property type="match status" value="1"/>
</dbReference>
<dbReference type="InterPro" id="IPR036291">
    <property type="entry name" value="NAD(P)-bd_dom_sf"/>
</dbReference>
<protein>
    <submittedName>
        <fullName evidence="5">SDR family oxidoreductase</fullName>
    </submittedName>
</protein>
<evidence type="ECO:0000256" key="2">
    <source>
        <dbReference type="ARBA" id="ARBA00022857"/>
    </source>
</evidence>
<dbReference type="PANTHER" id="PTHR42760">
    <property type="entry name" value="SHORT-CHAIN DEHYDROGENASES/REDUCTASES FAMILY MEMBER"/>
    <property type="match status" value="1"/>
</dbReference>
<dbReference type="Pfam" id="PF13561">
    <property type="entry name" value="adh_short_C2"/>
    <property type="match status" value="1"/>
</dbReference>
<evidence type="ECO:0000313" key="5">
    <source>
        <dbReference type="EMBL" id="TQS45593.1"/>
    </source>
</evidence>
<evidence type="ECO:0000313" key="6">
    <source>
        <dbReference type="Proteomes" id="UP000317982"/>
    </source>
</evidence>
<feature type="domain" description="Ketoreductase" evidence="4">
    <location>
        <begin position="3"/>
        <end position="187"/>
    </location>
</feature>
<dbReference type="EMBL" id="VIRS01000004">
    <property type="protein sequence ID" value="TQS45593.1"/>
    <property type="molecule type" value="Genomic_DNA"/>
</dbReference>
<dbReference type="PRINTS" id="PR00080">
    <property type="entry name" value="SDRFAMILY"/>
</dbReference>
<dbReference type="OrthoDB" id="9803333at2"/>
<name>A0A545AW85_9ACTN</name>
<dbReference type="InParanoid" id="A0A545AW85"/>
<organism evidence="5 6">
    <name type="scientific">Cryptosporangium phraense</name>
    <dbReference type="NCBI Taxonomy" id="2593070"/>
    <lineage>
        <taxon>Bacteria</taxon>
        <taxon>Bacillati</taxon>
        <taxon>Actinomycetota</taxon>
        <taxon>Actinomycetes</taxon>
        <taxon>Cryptosporangiales</taxon>
        <taxon>Cryptosporangiaceae</taxon>
        <taxon>Cryptosporangium</taxon>
    </lineage>
</organism>
<dbReference type="SMART" id="SM00822">
    <property type="entry name" value="PKS_KR"/>
    <property type="match status" value="1"/>
</dbReference>
<dbReference type="PANTHER" id="PTHR42760:SF53">
    <property type="entry name" value="BLR4183 PROTEIN"/>
    <property type="match status" value="1"/>
</dbReference>
<dbReference type="PRINTS" id="PR00081">
    <property type="entry name" value="GDHRDH"/>
</dbReference>
<dbReference type="InterPro" id="IPR057326">
    <property type="entry name" value="KR_dom"/>
</dbReference>
<dbReference type="InterPro" id="IPR002347">
    <property type="entry name" value="SDR_fam"/>
</dbReference>
<evidence type="ECO:0000256" key="1">
    <source>
        <dbReference type="ARBA" id="ARBA00006484"/>
    </source>
</evidence>
<dbReference type="GO" id="GO:0016616">
    <property type="term" value="F:oxidoreductase activity, acting on the CH-OH group of donors, NAD or NADP as acceptor"/>
    <property type="evidence" value="ECO:0007669"/>
    <property type="project" value="TreeGrafter"/>
</dbReference>
<dbReference type="SUPFAM" id="SSF51735">
    <property type="entry name" value="NAD(P)-binding Rossmann-fold domains"/>
    <property type="match status" value="1"/>
</dbReference>
<evidence type="ECO:0000259" key="4">
    <source>
        <dbReference type="SMART" id="SM00822"/>
    </source>
</evidence>
<dbReference type="Proteomes" id="UP000317982">
    <property type="component" value="Unassembled WGS sequence"/>
</dbReference>
<proteinExistence type="inferred from homology"/>
<comment type="similarity">
    <text evidence="1">Belongs to the short-chain dehydrogenases/reductases (SDR) family.</text>
</comment>
<keyword evidence="6" id="KW-1185">Reference proteome</keyword>
<reference evidence="5 6" key="1">
    <citation type="submission" date="2019-07" db="EMBL/GenBank/DDBJ databases">
        <title>Cryptosporangium phraense sp. nov., isolated from plant litter.</title>
        <authorList>
            <person name="Suriyachadkun C."/>
        </authorList>
    </citation>
    <scope>NUCLEOTIDE SEQUENCE [LARGE SCALE GENOMIC DNA]</scope>
    <source>
        <strain evidence="5 6">A-T 5661</strain>
    </source>
</reference>
<keyword evidence="3" id="KW-0560">Oxidoreductase</keyword>
<dbReference type="GO" id="GO:0030497">
    <property type="term" value="P:fatty acid elongation"/>
    <property type="evidence" value="ECO:0007669"/>
    <property type="project" value="TreeGrafter"/>
</dbReference>
<dbReference type="AlphaFoldDB" id="A0A545AW85"/>
<accession>A0A545AW85</accession>
<evidence type="ECO:0000256" key="3">
    <source>
        <dbReference type="ARBA" id="ARBA00023002"/>
    </source>
</evidence>
<gene>
    <name evidence="5" type="ORF">FL583_07635</name>
</gene>